<keyword evidence="3 11" id="KW-0645">Protease</keyword>
<comment type="similarity">
    <text evidence="11">Belongs to the peptidase M48 family.</text>
</comment>
<proteinExistence type="inferred from homology"/>
<dbReference type="CDD" id="cd07339">
    <property type="entry name" value="M48B_HtpX_like"/>
    <property type="match status" value="1"/>
</dbReference>
<accession>A0ABS1E6T4</accession>
<evidence type="ECO:0000256" key="8">
    <source>
        <dbReference type="ARBA" id="ARBA00022989"/>
    </source>
</evidence>
<dbReference type="Gene3D" id="3.30.2010.10">
    <property type="entry name" value="Metalloproteases ('zincins'), catalytic domain"/>
    <property type="match status" value="1"/>
</dbReference>
<evidence type="ECO:0000313" key="14">
    <source>
        <dbReference type="EMBL" id="MBK1727441.1"/>
    </source>
</evidence>
<dbReference type="PANTHER" id="PTHR43221:SF1">
    <property type="entry name" value="PROTEASE HTPX"/>
    <property type="match status" value="1"/>
</dbReference>
<evidence type="ECO:0000256" key="4">
    <source>
        <dbReference type="ARBA" id="ARBA00022692"/>
    </source>
</evidence>
<evidence type="ECO:0000313" key="15">
    <source>
        <dbReference type="Proteomes" id="UP000738126"/>
    </source>
</evidence>
<keyword evidence="2" id="KW-1003">Cell membrane</keyword>
<dbReference type="InterPro" id="IPR050083">
    <property type="entry name" value="HtpX_protease"/>
</dbReference>
<evidence type="ECO:0000259" key="13">
    <source>
        <dbReference type="Pfam" id="PF01435"/>
    </source>
</evidence>
<dbReference type="RefSeq" id="WP_200260733.1">
    <property type="nucleotide sequence ID" value="NZ_NRSH01000151.1"/>
</dbReference>
<feature type="transmembrane region" description="Helical" evidence="12">
    <location>
        <begin position="16"/>
        <end position="37"/>
    </location>
</feature>
<dbReference type="Pfam" id="PF01435">
    <property type="entry name" value="Peptidase_M48"/>
    <property type="match status" value="1"/>
</dbReference>
<keyword evidence="6 11" id="KW-0378">Hydrolase</keyword>
<keyword evidence="5" id="KW-0479">Metal-binding</keyword>
<keyword evidence="15" id="KW-1185">Reference proteome</keyword>
<feature type="transmembrane region" description="Helical" evidence="12">
    <location>
        <begin position="43"/>
        <end position="62"/>
    </location>
</feature>
<keyword evidence="7 11" id="KW-0862">Zinc</keyword>
<evidence type="ECO:0000256" key="11">
    <source>
        <dbReference type="RuleBase" id="RU003983"/>
    </source>
</evidence>
<evidence type="ECO:0000256" key="9">
    <source>
        <dbReference type="ARBA" id="ARBA00023049"/>
    </source>
</evidence>
<feature type="transmembrane region" description="Helical" evidence="12">
    <location>
        <begin position="155"/>
        <end position="184"/>
    </location>
</feature>
<organism evidence="14 15">
    <name type="scientific">Halorhodospira neutriphila</name>
    <dbReference type="NCBI Taxonomy" id="168379"/>
    <lineage>
        <taxon>Bacteria</taxon>
        <taxon>Pseudomonadati</taxon>
        <taxon>Pseudomonadota</taxon>
        <taxon>Gammaproteobacteria</taxon>
        <taxon>Chromatiales</taxon>
        <taxon>Ectothiorhodospiraceae</taxon>
        <taxon>Halorhodospira</taxon>
    </lineage>
</organism>
<evidence type="ECO:0000256" key="3">
    <source>
        <dbReference type="ARBA" id="ARBA00022670"/>
    </source>
</evidence>
<evidence type="ECO:0000256" key="6">
    <source>
        <dbReference type="ARBA" id="ARBA00022801"/>
    </source>
</evidence>
<gene>
    <name evidence="14" type="ORF">CKO13_10535</name>
</gene>
<sequence>MLLNRAELLRRRLENLLRVALLLLALTALAGLVGYLMAGWAGLAWTAALAGGGAFVLSRLPAQLVLNRAGALPLAYEQSPQLYELLAELARRAGLGGVPTLHYVPDGQLNAFAVGSGGRGGIAVTQGLLSTLSLRETAAVLAHELSHLRHGDTRIMALAALLTQAVMYLAFLAQLLVLLSLPWLLIEGELGGPSLVTLLLVVFAPSAAILLQLGLSRTREYAADLEAAALTGDPEGLARALRTLERYQSAWLESIFGYRRGLPQHPWLT</sequence>
<dbReference type="Proteomes" id="UP000738126">
    <property type="component" value="Unassembled WGS sequence"/>
</dbReference>
<evidence type="ECO:0000256" key="5">
    <source>
        <dbReference type="ARBA" id="ARBA00022723"/>
    </source>
</evidence>
<evidence type="ECO:0000256" key="12">
    <source>
        <dbReference type="SAM" id="Phobius"/>
    </source>
</evidence>
<evidence type="ECO:0000256" key="10">
    <source>
        <dbReference type="ARBA" id="ARBA00023136"/>
    </source>
</evidence>
<feature type="transmembrane region" description="Helical" evidence="12">
    <location>
        <begin position="190"/>
        <end position="211"/>
    </location>
</feature>
<comment type="subcellular location">
    <subcellularLocation>
        <location evidence="1">Cell membrane</location>
        <topology evidence="1">Multi-pass membrane protein</topology>
    </subcellularLocation>
</comment>
<evidence type="ECO:0000256" key="7">
    <source>
        <dbReference type="ARBA" id="ARBA00022833"/>
    </source>
</evidence>
<feature type="domain" description="Peptidase M48" evidence="13">
    <location>
        <begin position="79"/>
        <end position="245"/>
    </location>
</feature>
<dbReference type="PANTHER" id="PTHR43221">
    <property type="entry name" value="PROTEASE HTPX"/>
    <property type="match status" value="1"/>
</dbReference>
<name>A0ABS1E6T4_9GAMM</name>
<dbReference type="InterPro" id="IPR001915">
    <property type="entry name" value="Peptidase_M48"/>
</dbReference>
<keyword evidence="8 12" id="KW-1133">Transmembrane helix</keyword>
<keyword evidence="4 12" id="KW-0812">Transmembrane</keyword>
<protein>
    <recommendedName>
        <fullName evidence="13">Peptidase M48 domain-containing protein</fullName>
    </recommendedName>
</protein>
<feature type="non-terminal residue" evidence="14">
    <location>
        <position position="269"/>
    </location>
</feature>
<dbReference type="EMBL" id="NRSH01000151">
    <property type="protein sequence ID" value="MBK1727441.1"/>
    <property type="molecule type" value="Genomic_DNA"/>
</dbReference>
<keyword evidence="10 12" id="KW-0472">Membrane</keyword>
<comment type="cofactor">
    <cofactor evidence="11">
        <name>Zn(2+)</name>
        <dbReference type="ChEBI" id="CHEBI:29105"/>
    </cofactor>
    <text evidence="11">Binds 1 zinc ion per subunit.</text>
</comment>
<keyword evidence="9 11" id="KW-0482">Metalloprotease</keyword>
<comment type="caution">
    <text evidence="14">The sequence shown here is derived from an EMBL/GenBank/DDBJ whole genome shotgun (WGS) entry which is preliminary data.</text>
</comment>
<reference evidence="14 15" key="1">
    <citation type="journal article" date="2020" name="Microorganisms">
        <title>Osmotic Adaptation and Compatible Solute Biosynthesis of Phototrophic Bacteria as Revealed from Genome Analyses.</title>
        <authorList>
            <person name="Imhoff J.F."/>
            <person name="Rahn T."/>
            <person name="Kunzel S."/>
            <person name="Keller A."/>
            <person name="Neulinger S.C."/>
        </authorList>
    </citation>
    <scope>NUCLEOTIDE SEQUENCE [LARGE SCALE GENOMIC DNA]</scope>
    <source>
        <strain evidence="14 15">DSM 15116</strain>
    </source>
</reference>
<evidence type="ECO:0000256" key="2">
    <source>
        <dbReference type="ARBA" id="ARBA00022475"/>
    </source>
</evidence>
<evidence type="ECO:0000256" key="1">
    <source>
        <dbReference type="ARBA" id="ARBA00004651"/>
    </source>
</evidence>